<feature type="compositionally biased region" description="Basic and acidic residues" evidence="1">
    <location>
        <begin position="262"/>
        <end position="284"/>
    </location>
</feature>
<evidence type="ECO:0000313" key="4">
    <source>
        <dbReference type="Proteomes" id="UP000322267"/>
    </source>
</evidence>
<feature type="compositionally biased region" description="Low complexity" evidence="1">
    <location>
        <begin position="301"/>
        <end position="313"/>
    </location>
</feature>
<dbReference type="OrthoDB" id="2380672at2"/>
<evidence type="ECO:0000256" key="1">
    <source>
        <dbReference type="SAM" id="MobiDB-lite"/>
    </source>
</evidence>
<reference evidence="3 4" key="1">
    <citation type="submission" date="2019-08" db="EMBL/GenBank/DDBJ databases">
        <title>Bacillus genomes from the desert of Cuatro Cienegas, Coahuila.</title>
        <authorList>
            <person name="Olmedo-Alvarez G."/>
        </authorList>
    </citation>
    <scope>NUCLEOTIDE SEQUENCE [LARGE SCALE GENOMIC DNA]</scope>
    <source>
        <strain evidence="3 4">CH34_1T</strain>
    </source>
</reference>
<protein>
    <submittedName>
        <fullName evidence="3">Uncharacterized protein</fullName>
    </submittedName>
</protein>
<dbReference type="AlphaFoldDB" id="A0A5D4NST5"/>
<name>A0A5D4NST5_9BACI</name>
<keyword evidence="2" id="KW-0812">Transmembrane</keyword>
<dbReference type="EMBL" id="VTEI01000005">
    <property type="protein sequence ID" value="TYS16681.1"/>
    <property type="molecule type" value="Genomic_DNA"/>
</dbReference>
<gene>
    <name evidence="3" type="ORF">FZC78_11880</name>
</gene>
<dbReference type="Proteomes" id="UP000322267">
    <property type="component" value="Unassembled WGS sequence"/>
</dbReference>
<keyword evidence="2" id="KW-0472">Membrane</keyword>
<feature type="region of interest" description="Disordered" evidence="1">
    <location>
        <begin position="363"/>
        <end position="484"/>
    </location>
</feature>
<keyword evidence="2" id="KW-1133">Transmembrane helix</keyword>
<evidence type="ECO:0000313" key="3">
    <source>
        <dbReference type="EMBL" id="TYS16681.1"/>
    </source>
</evidence>
<organism evidence="3 4">
    <name type="scientific">Rossellomorea vietnamensis</name>
    <dbReference type="NCBI Taxonomy" id="218284"/>
    <lineage>
        <taxon>Bacteria</taxon>
        <taxon>Bacillati</taxon>
        <taxon>Bacillota</taxon>
        <taxon>Bacilli</taxon>
        <taxon>Bacillales</taxon>
        <taxon>Bacillaceae</taxon>
        <taxon>Rossellomorea</taxon>
    </lineage>
</organism>
<comment type="caution">
    <text evidence="3">The sequence shown here is derived from an EMBL/GenBank/DDBJ whole genome shotgun (WGS) entry which is preliminary data.</text>
</comment>
<feature type="transmembrane region" description="Helical" evidence="2">
    <location>
        <begin position="140"/>
        <end position="161"/>
    </location>
</feature>
<feature type="transmembrane region" description="Helical" evidence="2">
    <location>
        <begin position="26"/>
        <end position="51"/>
    </location>
</feature>
<accession>A0A5D4NST5</accession>
<feature type="compositionally biased region" description="Low complexity" evidence="1">
    <location>
        <begin position="363"/>
        <end position="390"/>
    </location>
</feature>
<sequence length="524" mass="56580">MHDRKLFLSLLSYLHRKLAIRHFSRMLSYGLASAAFASAFLALAGRLFVITWLWEKIAITSALLILFFAVWAFLKRPTSQDAAQHYDEVAGEEAVSTALSCLDNEDVMPQLQRKDALRRMKDSRKNIDQISRLNLPKKPLYAALFLVLIVSFSLAFPSTMMEQAEQKEDEKRIMKEAEEKIEKLAEKKDRGEKVNKELTELQKEMAESKTAEEYLKKLLEKERKTAQLKKEAEEAEKKVSSLSEAAAGNKLNELSQALQNMDQKKLEEAMKQLKDKQSLSKEELAGLQKMQEATEGEGKDLSQLTEEQLQEMLENLEKSLEKAMAAASSLSQTAAAQKDLQQLANNLNQQMAAADLGAAQSLAFNNSSSNPASSGQSAAGGKASNPSQSGNGQGTGSGSSGNGSGSGSGSGSGAGSVSGSGNGSGQGGGNGAGSGQGSRELVTVPDRLGGKANQSVDNGQLGKGSGERQTTDEGPALRGSARPYNEVYGEYEQAYRESVDRMALPSNLENVVKNYFSELNPEGE</sequence>
<evidence type="ECO:0000256" key="2">
    <source>
        <dbReference type="SAM" id="Phobius"/>
    </source>
</evidence>
<dbReference type="RefSeq" id="WP_148939918.1">
    <property type="nucleotide sequence ID" value="NZ_VTEI01000005.1"/>
</dbReference>
<feature type="region of interest" description="Disordered" evidence="1">
    <location>
        <begin position="262"/>
        <end position="316"/>
    </location>
</feature>
<feature type="compositionally biased region" description="Gly residues" evidence="1">
    <location>
        <begin position="391"/>
        <end position="436"/>
    </location>
</feature>
<feature type="transmembrane region" description="Helical" evidence="2">
    <location>
        <begin position="57"/>
        <end position="74"/>
    </location>
</feature>
<proteinExistence type="predicted"/>